<evidence type="ECO:0000256" key="12">
    <source>
        <dbReference type="SAM" id="MobiDB-lite"/>
    </source>
</evidence>
<evidence type="ECO:0000256" key="11">
    <source>
        <dbReference type="RuleBase" id="RU004191"/>
    </source>
</evidence>
<evidence type="ECO:0000256" key="10">
    <source>
        <dbReference type="RuleBase" id="RU004187"/>
    </source>
</evidence>
<evidence type="ECO:0000313" key="13">
    <source>
        <dbReference type="EMBL" id="EDQ85328.1"/>
    </source>
</evidence>
<keyword evidence="8 10" id="KW-0143">Chaperone</keyword>
<dbReference type="STRING" id="81824.A9VB45"/>
<dbReference type="GO" id="GO:0005832">
    <property type="term" value="C:chaperonin-containing T-complex"/>
    <property type="evidence" value="ECO:0000318"/>
    <property type="project" value="GO_Central"/>
</dbReference>
<dbReference type="CDD" id="cd03337">
    <property type="entry name" value="TCP1_gamma"/>
    <property type="match status" value="1"/>
</dbReference>
<dbReference type="AlphaFoldDB" id="A9VB45"/>
<dbReference type="InterPro" id="IPR053374">
    <property type="entry name" value="TCP-1_chaperonin"/>
</dbReference>
<dbReference type="InParanoid" id="A9VB45"/>
<dbReference type="GO" id="GO:0140662">
    <property type="term" value="F:ATP-dependent protein folding chaperone"/>
    <property type="evidence" value="ECO:0007669"/>
    <property type="project" value="InterPro"/>
</dbReference>
<name>A9VB45_MONBE</name>
<dbReference type="NCBIfam" id="NF041082">
    <property type="entry name" value="thermosome_alpha"/>
    <property type="match status" value="1"/>
</dbReference>
<dbReference type="InterPro" id="IPR002194">
    <property type="entry name" value="Chaperonin_TCP-1_CS"/>
</dbReference>
<evidence type="ECO:0000256" key="3">
    <source>
        <dbReference type="ARBA" id="ARBA00011531"/>
    </source>
</evidence>
<dbReference type="GO" id="GO:0051082">
    <property type="term" value="F:unfolded protein binding"/>
    <property type="evidence" value="ECO:0000318"/>
    <property type="project" value="GO_Central"/>
</dbReference>
<dbReference type="InterPro" id="IPR012719">
    <property type="entry name" value="Chap_CCT_gamma"/>
</dbReference>
<dbReference type="eggNOG" id="KOG0364">
    <property type="taxonomic scope" value="Eukaryota"/>
</dbReference>
<dbReference type="NCBIfam" id="TIGR02344">
    <property type="entry name" value="chap_CCT_gamma"/>
    <property type="match status" value="1"/>
</dbReference>
<comment type="subcellular location">
    <subcellularLocation>
        <location evidence="1">Cytoplasm</location>
    </subcellularLocation>
</comment>
<dbReference type="InterPro" id="IPR002423">
    <property type="entry name" value="Cpn60/GroEL/TCP-1"/>
</dbReference>
<dbReference type="FunFam" id="3.50.7.10:FF:000005">
    <property type="entry name" value="T-complex protein 1 subunit gamma"/>
    <property type="match status" value="1"/>
</dbReference>
<evidence type="ECO:0000256" key="8">
    <source>
        <dbReference type="ARBA" id="ARBA00023186"/>
    </source>
</evidence>
<dbReference type="RefSeq" id="XP_001749949.1">
    <property type="nucleotide sequence ID" value="XM_001749897.1"/>
</dbReference>
<dbReference type="GeneID" id="5895213"/>
<dbReference type="InterPro" id="IPR027409">
    <property type="entry name" value="GroEL-like_apical_dom_sf"/>
</dbReference>
<dbReference type="GO" id="GO:0016887">
    <property type="term" value="F:ATP hydrolysis activity"/>
    <property type="evidence" value="ECO:0007669"/>
    <property type="project" value="InterPro"/>
</dbReference>
<dbReference type="GO" id="GO:0005524">
    <property type="term" value="F:ATP binding"/>
    <property type="evidence" value="ECO:0007669"/>
    <property type="project" value="UniProtKB-KW"/>
</dbReference>
<evidence type="ECO:0000256" key="1">
    <source>
        <dbReference type="ARBA" id="ARBA00004496"/>
    </source>
</evidence>
<keyword evidence="14" id="KW-1185">Reference proteome</keyword>
<dbReference type="SUPFAM" id="SSF54849">
    <property type="entry name" value="GroEL-intermediate domain like"/>
    <property type="match status" value="1"/>
</dbReference>
<evidence type="ECO:0000256" key="7">
    <source>
        <dbReference type="ARBA" id="ARBA00022840"/>
    </source>
</evidence>
<comment type="function">
    <text evidence="9">Molecular chaperone; assists the folding of proteins upon ATP hydrolysis. Known to play a role, in vitro, in the folding of actin and tubulin.</text>
</comment>
<keyword evidence="7 10" id="KW-0067">ATP-binding</keyword>
<feature type="region of interest" description="Disordered" evidence="12">
    <location>
        <begin position="531"/>
        <end position="555"/>
    </location>
</feature>
<dbReference type="FunFam" id="1.10.560.10:FF:000073">
    <property type="entry name" value="T-complex protein 1 subunit gamma"/>
    <property type="match status" value="1"/>
</dbReference>
<dbReference type="PROSITE" id="PS00995">
    <property type="entry name" value="TCP1_3"/>
    <property type="match status" value="1"/>
</dbReference>
<evidence type="ECO:0000256" key="5">
    <source>
        <dbReference type="ARBA" id="ARBA00022490"/>
    </source>
</evidence>
<evidence type="ECO:0000256" key="2">
    <source>
        <dbReference type="ARBA" id="ARBA00008020"/>
    </source>
</evidence>
<gene>
    <name evidence="13" type="ORF">MONBRDRAFT_38947</name>
</gene>
<dbReference type="Gene3D" id="3.50.7.10">
    <property type="entry name" value="GroEL"/>
    <property type="match status" value="1"/>
</dbReference>
<organism evidence="13 14">
    <name type="scientific">Monosiga brevicollis</name>
    <name type="common">Choanoflagellate</name>
    <dbReference type="NCBI Taxonomy" id="81824"/>
    <lineage>
        <taxon>Eukaryota</taxon>
        <taxon>Choanoflagellata</taxon>
        <taxon>Craspedida</taxon>
        <taxon>Salpingoecidae</taxon>
        <taxon>Monosiga</taxon>
    </lineage>
</organism>
<dbReference type="OMA" id="CGGSTIR"/>
<feature type="compositionally biased region" description="Low complexity" evidence="12">
    <location>
        <begin position="539"/>
        <end position="555"/>
    </location>
</feature>
<dbReference type="InterPro" id="IPR027413">
    <property type="entry name" value="GROEL-like_equatorial_sf"/>
</dbReference>
<evidence type="ECO:0000256" key="4">
    <source>
        <dbReference type="ARBA" id="ARBA00017187"/>
    </source>
</evidence>
<evidence type="ECO:0000256" key="6">
    <source>
        <dbReference type="ARBA" id="ARBA00022741"/>
    </source>
</evidence>
<accession>A9VB45</accession>
<dbReference type="InterPro" id="IPR017998">
    <property type="entry name" value="Chaperone_TCP-1"/>
</dbReference>
<keyword evidence="5" id="KW-0963">Cytoplasm</keyword>
<comment type="similarity">
    <text evidence="2 10">Belongs to the TCP-1 chaperonin family.</text>
</comment>
<dbReference type="Gene3D" id="3.30.260.10">
    <property type="entry name" value="TCP-1-like chaperonin intermediate domain"/>
    <property type="match status" value="1"/>
</dbReference>
<dbReference type="InterPro" id="IPR027410">
    <property type="entry name" value="TCP-1-like_intermed_sf"/>
</dbReference>
<comment type="subunit">
    <text evidence="3">Heterooligomeric complex of about 850 to 900 kDa that forms two stacked rings, 12 to 16 nm in diameter.</text>
</comment>
<evidence type="ECO:0000313" key="14">
    <source>
        <dbReference type="Proteomes" id="UP000001357"/>
    </source>
</evidence>
<dbReference type="KEGG" id="mbr:MONBRDRAFT_38947"/>
<dbReference type="GO" id="GO:0006457">
    <property type="term" value="P:protein folding"/>
    <property type="evidence" value="ECO:0000318"/>
    <property type="project" value="GO_Central"/>
</dbReference>
<dbReference type="Proteomes" id="UP000001357">
    <property type="component" value="Unassembled WGS sequence"/>
</dbReference>
<keyword evidence="6 10" id="KW-0547">Nucleotide-binding</keyword>
<sequence length="555" mass="61134">MNPQTPVYVINQQAAKTEDARKVQLQNIQAGKTVADVIRTCLGPRAMLKMLMDPMGGIVLTSDGNAILRELMVQHPAAKSMIEIARAQDEQVGDGTTSVIILAGEVLGVAAQFMEEQMHPVTVIGAYLKALDDALVIMDKELTVPIDVENRDVMIDTIKAVVGTKLIKKWSQMACEIALDAVRTVQLTDDKGHKEIDIKKYAKVEKIPGGELEDSRVLRGVMFNKDVTHSKMRRRIERPRILLLDCGLEYSKGESKTDAELNKTEDFTRMLQLEEEYIKRICDDIIKHKPDLVITEKGISDLAQHYLVRNDITAIRRVRKTDNNRIARACGGTICTRTDEILESDIGVGAGLFEVRKVGDEYFTFIEECDEPKACTILLRGASKDVLMEVERNLQDALAATRNIFMDPRLVPGGGATEMELAVRLSEKAKSVEGVQQWPYKAVAQALEVIPRTLIQNCGGNTIRTLTALRAKHAEAGNAHWGVDGNTGELCDMNTIGIFESFQVKSQSLKTAVETAVMLLRIDKVVSGVKRMQKEGGSAPQPQGDADAPASMGPV</sequence>
<reference evidence="13 14" key="1">
    <citation type="journal article" date="2008" name="Nature">
        <title>The genome of the choanoflagellate Monosiga brevicollis and the origin of metazoans.</title>
        <authorList>
            <consortium name="JGI Sequencing"/>
            <person name="King N."/>
            <person name="Westbrook M.J."/>
            <person name="Young S.L."/>
            <person name="Kuo A."/>
            <person name="Abedin M."/>
            <person name="Chapman J."/>
            <person name="Fairclough S."/>
            <person name="Hellsten U."/>
            <person name="Isogai Y."/>
            <person name="Letunic I."/>
            <person name="Marr M."/>
            <person name="Pincus D."/>
            <person name="Putnam N."/>
            <person name="Rokas A."/>
            <person name="Wright K.J."/>
            <person name="Zuzow R."/>
            <person name="Dirks W."/>
            <person name="Good M."/>
            <person name="Goodstein D."/>
            <person name="Lemons D."/>
            <person name="Li W."/>
            <person name="Lyons J.B."/>
            <person name="Morris A."/>
            <person name="Nichols S."/>
            <person name="Richter D.J."/>
            <person name="Salamov A."/>
            <person name="Bork P."/>
            <person name="Lim W.A."/>
            <person name="Manning G."/>
            <person name="Miller W.T."/>
            <person name="McGinnis W."/>
            <person name="Shapiro H."/>
            <person name="Tjian R."/>
            <person name="Grigoriev I.V."/>
            <person name="Rokhsar D."/>
        </authorList>
    </citation>
    <scope>NUCLEOTIDE SEQUENCE [LARGE SCALE GENOMIC DNA]</scope>
    <source>
        <strain evidence="14">MX1 / ATCC 50154</strain>
    </source>
</reference>
<dbReference type="Pfam" id="PF00118">
    <property type="entry name" value="Cpn60_TCP1"/>
    <property type="match status" value="1"/>
</dbReference>
<dbReference type="NCBIfam" id="NF041083">
    <property type="entry name" value="thermosome_beta"/>
    <property type="match status" value="1"/>
</dbReference>
<dbReference type="FunCoup" id="A9VB45">
    <property type="interactions" value="1655"/>
</dbReference>
<dbReference type="EMBL" id="CH991575">
    <property type="protein sequence ID" value="EDQ85328.1"/>
    <property type="molecule type" value="Genomic_DNA"/>
</dbReference>
<dbReference type="PROSITE" id="PS00750">
    <property type="entry name" value="TCP1_1"/>
    <property type="match status" value="1"/>
</dbReference>
<dbReference type="InterPro" id="IPR054827">
    <property type="entry name" value="thermosome_alpha"/>
</dbReference>
<dbReference type="Gene3D" id="1.10.560.10">
    <property type="entry name" value="GroEL-like equatorial domain"/>
    <property type="match status" value="1"/>
</dbReference>
<dbReference type="PANTHER" id="PTHR11353">
    <property type="entry name" value="CHAPERONIN"/>
    <property type="match status" value="1"/>
</dbReference>
<protein>
    <recommendedName>
        <fullName evidence="4 11">T-complex protein 1 subunit gamma</fullName>
    </recommendedName>
</protein>
<dbReference type="FunFam" id="1.10.560.10:FF:000085">
    <property type="entry name" value="T-complex protein 1 subunit gamma"/>
    <property type="match status" value="1"/>
</dbReference>
<proteinExistence type="inferred from homology"/>
<dbReference type="SUPFAM" id="SSF52029">
    <property type="entry name" value="GroEL apical domain-like"/>
    <property type="match status" value="1"/>
</dbReference>
<dbReference type="SUPFAM" id="SSF48592">
    <property type="entry name" value="GroEL equatorial domain-like"/>
    <property type="match status" value="1"/>
</dbReference>
<evidence type="ECO:0000256" key="9">
    <source>
        <dbReference type="ARBA" id="ARBA00024677"/>
    </source>
</evidence>
<dbReference type="PRINTS" id="PR00304">
    <property type="entry name" value="TCOMPLEXTCP1"/>
</dbReference>